<keyword evidence="4" id="KW-0732">Signal</keyword>
<dbReference type="GO" id="GO:0008270">
    <property type="term" value="F:zinc ion binding"/>
    <property type="evidence" value="ECO:0007669"/>
    <property type="project" value="UniProtKB-KW"/>
</dbReference>
<dbReference type="InterPro" id="IPR046527">
    <property type="entry name" value="PIR2-like_helical"/>
</dbReference>
<evidence type="ECO:0000256" key="2">
    <source>
        <dbReference type="SAM" id="Coils"/>
    </source>
</evidence>
<dbReference type="Proteomes" id="UP000827889">
    <property type="component" value="Chromosome 1"/>
</dbReference>
<dbReference type="InterPro" id="IPR001841">
    <property type="entry name" value="Znf_RING"/>
</dbReference>
<evidence type="ECO:0000313" key="7">
    <source>
        <dbReference type="RefSeq" id="XP_030515932.2"/>
    </source>
</evidence>
<reference evidence="7" key="2">
    <citation type="submission" date="2025-08" db="UniProtKB">
        <authorList>
            <consortium name="RefSeq"/>
        </authorList>
    </citation>
    <scope>IDENTIFICATION</scope>
    <source>
        <tissue evidence="7">Leaf</tissue>
    </source>
</reference>
<dbReference type="SUPFAM" id="SSF57850">
    <property type="entry name" value="RING/U-box"/>
    <property type="match status" value="1"/>
</dbReference>
<evidence type="ECO:0000256" key="4">
    <source>
        <dbReference type="SAM" id="SignalP"/>
    </source>
</evidence>
<evidence type="ECO:0000313" key="6">
    <source>
        <dbReference type="Proteomes" id="UP000827889"/>
    </source>
</evidence>
<evidence type="ECO:0000256" key="1">
    <source>
        <dbReference type="PROSITE-ProRule" id="PRU00175"/>
    </source>
</evidence>
<organism evidence="6 7">
    <name type="scientific">Rhodamnia argentea</name>
    <dbReference type="NCBI Taxonomy" id="178133"/>
    <lineage>
        <taxon>Eukaryota</taxon>
        <taxon>Viridiplantae</taxon>
        <taxon>Streptophyta</taxon>
        <taxon>Embryophyta</taxon>
        <taxon>Tracheophyta</taxon>
        <taxon>Spermatophyta</taxon>
        <taxon>Magnoliopsida</taxon>
        <taxon>eudicotyledons</taxon>
        <taxon>Gunneridae</taxon>
        <taxon>Pentapetalae</taxon>
        <taxon>rosids</taxon>
        <taxon>malvids</taxon>
        <taxon>Myrtales</taxon>
        <taxon>Myrtaceae</taxon>
        <taxon>Myrtoideae</taxon>
        <taxon>Myrteae</taxon>
        <taxon>Australasian group</taxon>
        <taxon>Rhodamnia</taxon>
    </lineage>
</organism>
<dbReference type="InterPro" id="IPR046934">
    <property type="entry name" value="PIR2-like"/>
</dbReference>
<dbReference type="KEGG" id="rarg:115729481"/>
<name>A0A8B8N0M2_9MYRT</name>
<keyword evidence="1" id="KW-0863">Zinc-finger</keyword>
<dbReference type="CDD" id="cd23128">
    <property type="entry name" value="RING-HC_MIP1-like"/>
    <property type="match status" value="1"/>
</dbReference>
<dbReference type="Pfam" id="PF20235">
    <property type="entry name" value="PIR2-like_helical"/>
    <property type="match status" value="1"/>
</dbReference>
<gene>
    <name evidence="7" type="primary">LOC115729481</name>
</gene>
<dbReference type="PANTHER" id="PTHR46405">
    <property type="entry name" value="OS05G0141500 PROTEIN"/>
    <property type="match status" value="1"/>
</dbReference>
<dbReference type="AlphaFoldDB" id="A0A8B8N0M2"/>
<dbReference type="Pfam" id="PF13920">
    <property type="entry name" value="zf-C3HC4_3"/>
    <property type="match status" value="1"/>
</dbReference>
<keyword evidence="2" id="KW-0175">Coiled coil</keyword>
<evidence type="ECO:0000259" key="5">
    <source>
        <dbReference type="PROSITE" id="PS50089"/>
    </source>
</evidence>
<reference evidence="6" key="1">
    <citation type="submission" date="2025-05" db="UniProtKB">
        <authorList>
            <consortium name="RefSeq"/>
        </authorList>
    </citation>
    <scope>NUCLEOTIDE SEQUENCE [LARGE SCALE GENOMIC DNA]</scope>
</reference>
<feature type="chain" id="PRO_5045546230" evidence="4">
    <location>
        <begin position="23"/>
        <end position="911"/>
    </location>
</feature>
<feature type="domain" description="RING-type" evidence="5">
    <location>
        <begin position="855"/>
        <end position="895"/>
    </location>
</feature>
<dbReference type="RefSeq" id="XP_030515932.2">
    <property type="nucleotide sequence ID" value="XM_030660072.2"/>
</dbReference>
<sequence length="911" mass="100394">MWFSLLRGTVLCSSIMATVTSAKSCSSTSSSCCQVSPSALVQEKASRNKRKFRADPPLSDMSKPLSMPQIDCASYEFSAEKFETMMGQGHAFTCGSCNHKDYPDGLKLDLELSSAAVASEVGPSRNKEEVEADEFQDADWNDLTENQLRELVLSNLDTIFKSAIKKITACGYSEEVATNAVLRSGLCYGCKDVVSNIVDYTLPYLRNGVDIDPGRDQYFTDLKQLETYVLAELVFVLREVRPFFSTGDAMWCLLICDMNVSHACAMDADALNGFGGDGGLTASSSISIESHLRSDVKSSELTLSNPGNAVPAAPCAHNYQSNEPTMGVHQNLSQPEGPPVQNISGESLSSSLVTVNKSSDFAAASLAPALEEKFVSKKAHSGGKRDSALRQKSLHLEKHYRTYGSKGSSRAAKLGGLGGLMYDKKLKSMSDSTSKSGSLKTNKAAAINAAQGNGHGSLSNSSESPSPAVFNLENVSTTPEVSRTKIPLNLPVVGGPSVVSALANPPPFSVSNPDLSLSLTTKSDTVPVSTSSNAERSDFNFAGIPYDRTSGQWVPRDKKEELILKLGPKLHDLQNQLQEWTEWANQKVMQAARRLSKDKAELKALKQEKEEVERLKKEKQALEENTMKKLSEMENALCKASGQVERANSAVRRLEVENAALRKEMETAKLRAVESAASFQEVSKREKKTLMKVQSWEKQKTMLQEELVTEKHRFGQLIQDVDQAKDLHNLREARWKQEDEAKEDSLVQVVSLRKEREQIEASAKSKEQLTKSEAENTSQKYDEDIQRLEKEISQLRLKADSSKIAALWRGIDGSYASRLTDPGKGSHELSQDPLPPEVMDFQEYLGFGVQRERECVMCLSEEMSVVFLPCAHQVVCSMCNELHERQGMKDCPSCRSPIQQRISVRFPPPRS</sequence>
<evidence type="ECO:0000256" key="3">
    <source>
        <dbReference type="SAM" id="MobiDB-lite"/>
    </source>
</evidence>
<keyword evidence="6" id="KW-1185">Reference proteome</keyword>
<dbReference type="Gene3D" id="3.30.40.10">
    <property type="entry name" value="Zinc/RING finger domain, C3HC4 (zinc finger)"/>
    <property type="match status" value="1"/>
</dbReference>
<dbReference type="PANTHER" id="PTHR46405:SF2">
    <property type="entry name" value="OS05G0141500 PROTEIN"/>
    <property type="match status" value="1"/>
</dbReference>
<keyword evidence="1" id="KW-0479">Metal-binding</keyword>
<dbReference type="GeneID" id="115729481"/>
<dbReference type="OrthoDB" id="774873at2759"/>
<feature type="signal peptide" evidence="4">
    <location>
        <begin position="1"/>
        <end position="22"/>
    </location>
</feature>
<accession>A0A8B8N0M2</accession>
<dbReference type="InterPro" id="IPR013083">
    <property type="entry name" value="Znf_RING/FYVE/PHD"/>
</dbReference>
<keyword evidence="1" id="KW-0862">Zinc</keyword>
<protein>
    <submittedName>
        <fullName evidence="7">E3 ubiquitin-protein ligase RF298 isoform X1</fullName>
    </submittedName>
</protein>
<feature type="coiled-coil region" evidence="2">
    <location>
        <begin position="585"/>
        <end position="671"/>
    </location>
</feature>
<dbReference type="PROSITE" id="PS50089">
    <property type="entry name" value="ZF_RING_2"/>
    <property type="match status" value="1"/>
</dbReference>
<proteinExistence type="predicted"/>
<feature type="region of interest" description="Disordered" evidence="3">
    <location>
        <begin position="760"/>
        <end position="782"/>
    </location>
</feature>